<dbReference type="PANTHER" id="PTHR30469">
    <property type="entry name" value="MULTIDRUG RESISTANCE PROTEIN MDTA"/>
    <property type="match status" value="1"/>
</dbReference>
<feature type="domain" description="CusB-like beta-barrel" evidence="3">
    <location>
        <begin position="203"/>
        <end position="275"/>
    </location>
</feature>
<evidence type="ECO:0000313" key="6">
    <source>
        <dbReference type="Proteomes" id="UP000539350"/>
    </source>
</evidence>
<dbReference type="Gene3D" id="2.40.30.170">
    <property type="match status" value="1"/>
</dbReference>
<comment type="caution">
    <text evidence="5">The sequence shown here is derived from an EMBL/GenBank/DDBJ whole genome shotgun (WGS) entry which is preliminary data.</text>
</comment>
<dbReference type="FunFam" id="2.40.30.170:FF:000010">
    <property type="entry name" value="Efflux RND transporter periplasmic adaptor subunit"/>
    <property type="match status" value="1"/>
</dbReference>
<dbReference type="GO" id="GO:0015562">
    <property type="term" value="F:efflux transmembrane transporter activity"/>
    <property type="evidence" value="ECO:0007669"/>
    <property type="project" value="TreeGrafter"/>
</dbReference>
<dbReference type="SUPFAM" id="SSF111369">
    <property type="entry name" value="HlyD-like secretion proteins"/>
    <property type="match status" value="1"/>
</dbReference>
<organism evidence="5 6">
    <name type="scientific">Sediminihaliea albiluteola</name>
    <dbReference type="NCBI Taxonomy" id="2758564"/>
    <lineage>
        <taxon>Bacteria</taxon>
        <taxon>Pseudomonadati</taxon>
        <taxon>Pseudomonadota</taxon>
        <taxon>Gammaproteobacteria</taxon>
        <taxon>Cellvibrionales</taxon>
        <taxon>Halieaceae</taxon>
        <taxon>Sediminihaliea</taxon>
    </lineage>
</organism>
<dbReference type="InterPro" id="IPR058792">
    <property type="entry name" value="Beta-barrel_RND_2"/>
</dbReference>
<dbReference type="Proteomes" id="UP000539350">
    <property type="component" value="Unassembled WGS sequence"/>
</dbReference>
<dbReference type="AlphaFoldDB" id="A0A7W2TTT0"/>
<evidence type="ECO:0000259" key="4">
    <source>
        <dbReference type="Pfam" id="PF25989"/>
    </source>
</evidence>
<evidence type="ECO:0000259" key="2">
    <source>
        <dbReference type="Pfam" id="PF25917"/>
    </source>
</evidence>
<evidence type="ECO:0000259" key="3">
    <source>
        <dbReference type="Pfam" id="PF25954"/>
    </source>
</evidence>
<evidence type="ECO:0000313" key="5">
    <source>
        <dbReference type="EMBL" id="MBA6411849.1"/>
    </source>
</evidence>
<dbReference type="InterPro" id="IPR006143">
    <property type="entry name" value="RND_pump_MFP"/>
</dbReference>
<dbReference type="GO" id="GO:1990281">
    <property type="term" value="C:efflux pump complex"/>
    <property type="evidence" value="ECO:0007669"/>
    <property type="project" value="TreeGrafter"/>
</dbReference>
<feature type="domain" description="Multidrug resistance protein MdtA-like barrel-sandwich hybrid" evidence="2">
    <location>
        <begin position="70"/>
        <end position="189"/>
    </location>
</feature>
<name>A0A7W2TTT0_9GAMM</name>
<dbReference type="NCBIfam" id="TIGR01730">
    <property type="entry name" value="RND_mfp"/>
    <property type="match status" value="1"/>
</dbReference>
<dbReference type="Pfam" id="PF25989">
    <property type="entry name" value="YknX_C"/>
    <property type="match status" value="1"/>
</dbReference>
<keyword evidence="6" id="KW-1185">Reference proteome</keyword>
<sequence length="355" mass="38392">MKKAVTVVVLLLIVTALAWPKVAPLLNQEAVAETAPSVERQLPAVETLRLEPAAFESKLTFNGSLVADNAIDLKSELRGKITQIAFEDGQRVDAGDLIVKIDSGELAAELSSIREQLALATTNAERLKSLFASGSVTASEHDDALSRQEVLKAEQRRLSLRLEKSSIVAPFAGTLGLREVSLGDLIEADTLITTLQTVDKLKVDFNVPERYQTQLQVGTPVTVWVAGHEEPFKAVVRALSPRVDTTTRTVRVRADVAQDARQLRPGNYARVELVSRDEAALLVPSVAVLQSLEAVSVFTVRDGVVVRKEVTTGLRSANQVQILQGLKAGEEVITSGVQSVREGQRVKVLNVVDLG</sequence>
<accession>A0A7W2TTT0</accession>
<dbReference type="Pfam" id="PF25917">
    <property type="entry name" value="BSH_RND"/>
    <property type="match status" value="1"/>
</dbReference>
<feature type="domain" description="YknX-like C-terminal permuted SH3-like" evidence="4">
    <location>
        <begin position="281"/>
        <end position="348"/>
    </location>
</feature>
<dbReference type="PANTHER" id="PTHR30469:SF11">
    <property type="entry name" value="BLL4320 PROTEIN"/>
    <property type="match status" value="1"/>
</dbReference>
<comment type="similarity">
    <text evidence="1">Belongs to the membrane fusion protein (MFP) (TC 8.A.1) family.</text>
</comment>
<dbReference type="InterPro" id="IPR058625">
    <property type="entry name" value="MdtA-like_BSH"/>
</dbReference>
<dbReference type="Gene3D" id="2.40.420.20">
    <property type="match status" value="1"/>
</dbReference>
<evidence type="ECO:0000256" key="1">
    <source>
        <dbReference type="ARBA" id="ARBA00009477"/>
    </source>
</evidence>
<dbReference type="Gene3D" id="2.40.50.100">
    <property type="match status" value="1"/>
</dbReference>
<dbReference type="Gene3D" id="1.10.287.470">
    <property type="entry name" value="Helix hairpin bin"/>
    <property type="match status" value="1"/>
</dbReference>
<dbReference type="InterPro" id="IPR058637">
    <property type="entry name" value="YknX-like_C"/>
</dbReference>
<gene>
    <name evidence="5" type="ORF">H2508_01840</name>
</gene>
<protein>
    <submittedName>
        <fullName evidence="5">Efflux RND transporter periplasmic adaptor subunit</fullName>
    </submittedName>
</protein>
<proteinExistence type="inferred from homology"/>
<reference evidence="5 6" key="1">
    <citation type="submission" date="2020-07" db="EMBL/GenBank/DDBJ databases">
        <title>Halieaceae bacterium, F7430, whole genome shotgun sequencing project.</title>
        <authorList>
            <person name="Jiang S."/>
            <person name="Liu Z.W."/>
            <person name="Du Z.J."/>
        </authorList>
    </citation>
    <scope>NUCLEOTIDE SEQUENCE [LARGE SCALE GENOMIC DNA]</scope>
    <source>
        <strain evidence="5 6">F7430</strain>
    </source>
</reference>
<dbReference type="RefSeq" id="WP_182168703.1">
    <property type="nucleotide sequence ID" value="NZ_JACFXU010000013.1"/>
</dbReference>
<dbReference type="Pfam" id="PF25954">
    <property type="entry name" value="Beta-barrel_RND_2"/>
    <property type="match status" value="1"/>
</dbReference>
<dbReference type="EMBL" id="JACFXU010000013">
    <property type="protein sequence ID" value="MBA6411849.1"/>
    <property type="molecule type" value="Genomic_DNA"/>
</dbReference>